<gene>
    <name evidence="1" type="ORF">PHACADRAFT_104436</name>
</gene>
<dbReference type="KEGG" id="pco:PHACADRAFT_104436"/>
<dbReference type="HOGENOM" id="CLU_034012_2_0_1"/>
<protein>
    <submittedName>
        <fullName evidence="1">Uncharacterized protein</fullName>
    </submittedName>
</protein>
<dbReference type="EMBL" id="JH930478">
    <property type="protein sequence ID" value="EKM50407.1"/>
    <property type="molecule type" value="Genomic_DNA"/>
</dbReference>
<dbReference type="RefSeq" id="XP_007400679.1">
    <property type="nucleotide sequence ID" value="XM_007400617.1"/>
</dbReference>
<feature type="non-terminal residue" evidence="1">
    <location>
        <position position="1"/>
    </location>
</feature>
<evidence type="ECO:0000313" key="2">
    <source>
        <dbReference type="Proteomes" id="UP000008370"/>
    </source>
</evidence>
<dbReference type="Proteomes" id="UP000008370">
    <property type="component" value="Unassembled WGS sequence"/>
</dbReference>
<dbReference type="OrthoDB" id="3229882at2759"/>
<sequence length="115" mass="12832">CTACKSSMSWWEQFTKTVKELLFLTNVYSCNKGCKNNKYGTCQSRFPRPILLETQVDPETGALNLKKGKAMLNTFSPVLTYLLRCNTDVTSLLSGTAIKSVVVYVIVTIEDTHNA</sequence>
<dbReference type="AlphaFoldDB" id="K5WJJ1"/>
<accession>K5WJJ1</accession>
<organism evidence="1 2">
    <name type="scientific">Phanerochaete carnosa (strain HHB-10118-sp)</name>
    <name type="common">White-rot fungus</name>
    <name type="synonym">Peniophora carnosa</name>
    <dbReference type="NCBI Taxonomy" id="650164"/>
    <lineage>
        <taxon>Eukaryota</taxon>
        <taxon>Fungi</taxon>
        <taxon>Dikarya</taxon>
        <taxon>Basidiomycota</taxon>
        <taxon>Agaricomycotina</taxon>
        <taxon>Agaricomycetes</taxon>
        <taxon>Polyporales</taxon>
        <taxon>Phanerochaetaceae</taxon>
        <taxon>Phanerochaete</taxon>
    </lineage>
</organism>
<proteinExistence type="predicted"/>
<reference evidence="1 2" key="1">
    <citation type="journal article" date="2012" name="BMC Genomics">
        <title>Comparative genomics of the white-rot fungi, Phanerochaete carnosa and P. chrysosporium, to elucidate the genetic basis of the distinct wood types they colonize.</title>
        <authorList>
            <person name="Suzuki H."/>
            <person name="MacDonald J."/>
            <person name="Syed K."/>
            <person name="Salamov A."/>
            <person name="Hori C."/>
            <person name="Aerts A."/>
            <person name="Henrissat B."/>
            <person name="Wiebenga A."/>
            <person name="vanKuyk P.A."/>
            <person name="Barry K."/>
            <person name="Lindquist E."/>
            <person name="LaButti K."/>
            <person name="Lapidus A."/>
            <person name="Lucas S."/>
            <person name="Coutinho P."/>
            <person name="Gong Y."/>
            <person name="Samejima M."/>
            <person name="Mahadevan R."/>
            <person name="Abou-Zaid M."/>
            <person name="de Vries R.P."/>
            <person name="Igarashi K."/>
            <person name="Yadav J.S."/>
            <person name="Grigoriev I.V."/>
            <person name="Master E.R."/>
        </authorList>
    </citation>
    <scope>NUCLEOTIDE SEQUENCE [LARGE SCALE GENOMIC DNA]</scope>
    <source>
        <strain evidence="1 2">HHB-10118-sp</strain>
    </source>
</reference>
<evidence type="ECO:0000313" key="1">
    <source>
        <dbReference type="EMBL" id="EKM50407.1"/>
    </source>
</evidence>
<dbReference type="GeneID" id="18907310"/>
<dbReference type="STRING" id="650164.K5WJJ1"/>
<name>K5WJJ1_PHACS</name>
<keyword evidence="2" id="KW-1185">Reference proteome</keyword>
<dbReference type="InParanoid" id="K5WJJ1"/>